<protein>
    <submittedName>
        <fullName evidence="1">Uncharacterized protein</fullName>
    </submittedName>
</protein>
<proteinExistence type="predicted"/>
<sequence length="321" mass="35480">LLVSGPEKEKVKSETLELSLKYSFVTPLTSMVVTKPQGENTDVLHKPKDGERAGDVGLYGQAGFPGFHGWSPLSNPLGFPALPTLSLDKDSDYLDYADSVPELLNIDGTFETSVPVSHRFLLKTENQSLPLCFDVNGVVIFKLLHYPSKELYINGELDSVTNGGFTKIVIHVSADQRVEIDTEGINLHQGQSTTPHIGQDPITAGSLTVIRRDKEIDVAVEDVRLVILVHEKDGDKFLWPALRLKPSANNTEGLLALKPADYQEVKQQSDTKLKIKDREISVSSSTADDYSNPHPVPIRCWLISADFALERTLNDYFVAQL</sequence>
<comment type="caution">
    <text evidence="1">The sequence shown here is derived from an EMBL/GenBank/DDBJ whole genome shotgun (WGS) entry which is preliminary data.</text>
</comment>
<dbReference type="PANTHER" id="PTHR10338:SF119">
    <property type="entry name" value="INTER-ALPHA-TRYPSIN INHIBITOR HEAVY CHAIN H4"/>
    <property type="match status" value="1"/>
</dbReference>
<accession>A0ABV0T975</accession>
<dbReference type="PANTHER" id="PTHR10338">
    <property type="entry name" value="INTER-ALPHA-TRYPSIN INHIBITOR HEAVY CHAIN FAMILY MEMBER"/>
    <property type="match status" value="1"/>
</dbReference>
<dbReference type="EMBL" id="JAHRIQ010024986">
    <property type="protein sequence ID" value="MEQ2229425.1"/>
    <property type="molecule type" value="Genomic_DNA"/>
</dbReference>
<keyword evidence="2" id="KW-1185">Reference proteome</keyword>
<dbReference type="Proteomes" id="UP001482620">
    <property type="component" value="Unassembled WGS sequence"/>
</dbReference>
<gene>
    <name evidence="1" type="ORF">ILYODFUR_018589</name>
</gene>
<name>A0ABV0T975_9TELE</name>
<dbReference type="InterPro" id="IPR050934">
    <property type="entry name" value="ITIH"/>
</dbReference>
<evidence type="ECO:0000313" key="2">
    <source>
        <dbReference type="Proteomes" id="UP001482620"/>
    </source>
</evidence>
<evidence type="ECO:0000313" key="1">
    <source>
        <dbReference type="EMBL" id="MEQ2229425.1"/>
    </source>
</evidence>
<feature type="non-terminal residue" evidence="1">
    <location>
        <position position="1"/>
    </location>
</feature>
<reference evidence="1 2" key="1">
    <citation type="submission" date="2021-06" db="EMBL/GenBank/DDBJ databases">
        <authorList>
            <person name="Palmer J.M."/>
        </authorList>
    </citation>
    <scope>NUCLEOTIDE SEQUENCE [LARGE SCALE GENOMIC DNA]</scope>
    <source>
        <strain evidence="2">if_2019</strain>
        <tissue evidence="1">Muscle</tissue>
    </source>
</reference>
<organism evidence="1 2">
    <name type="scientific">Ilyodon furcidens</name>
    <name type="common">goldbreast splitfin</name>
    <dbReference type="NCBI Taxonomy" id="33524"/>
    <lineage>
        <taxon>Eukaryota</taxon>
        <taxon>Metazoa</taxon>
        <taxon>Chordata</taxon>
        <taxon>Craniata</taxon>
        <taxon>Vertebrata</taxon>
        <taxon>Euteleostomi</taxon>
        <taxon>Actinopterygii</taxon>
        <taxon>Neopterygii</taxon>
        <taxon>Teleostei</taxon>
        <taxon>Neoteleostei</taxon>
        <taxon>Acanthomorphata</taxon>
        <taxon>Ovalentaria</taxon>
        <taxon>Atherinomorphae</taxon>
        <taxon>Cyprinodontiformes</taxon>
        <taxon>Goodeidae</taxon>
        <taxon>Ilyodon</taxon>
    </lineage>
</organism>